<keyword evidence="4" id="KW-1185">Reference proteome</keyword>
<name>A0A2G8KM54_STIJA</name>
<dbReference type="PANTHER" id="PTHR35268:SF1">
    <property type="entry name" value="UBIQUINOL-CYTOCHROME-C REDUCTASE COMPLEX ASSEMBLY FACTOR 4"/>
    <property type="match status" value="1"/>
</dbReference>
<sequence length="164" mass="19015">MALFRRKPKYLNLSSISAALKSYNRVYSTRNAGIVPQNVVLLNHFCASCQQWKYQSTELRKDEKITAEDDNNPIKFSTSKAASWSVDESFGKRHKKPNKIVIPVILSTVLILAWAFLRSETEVDRQLEVALTERLPEKFSEKDVQQFQPLPDWTKTLKEKEQKK</sequence>
<accession>A0A2G8KM54</accession>
<feature type="transmembrane region" description="Helical" evidence="2">
    <location>
        <begin position="100"/>
        <end position="117"/>
    </location>
</feature>
<dbReference type="Proteomes" id="UP000230750">
    <property type="component" value="Unassembled WGS sequence"/>
</dbReference>
<keyword evidence="2" id="KW-1133">Transmembrane helix</keyword>
<dbReference type="AlphaFoldDB" id="A0A2G8KM54"/>
<comment type="caution">
    <text evidence="3">The sequence shown here is derived from an EMBL/GenBank/DDBJ whole genome shotgun (WGS) entry which is preliminary data.</text>
</comment>
<gene>
    <name evidence="3" type="ORF">BSL78_14035</name>
</gene>
<keyword evidence="2" id="KW-0472">Membrane</keyword>
<feature type="compositionally biased region" description="Basic and acidic residues" evidence="1">
    <location>
        <begin position="155"/>
        <end position="164"/>
    </location>
</feature>
<dbReference type="Pfam" id="PF15013">
    <property type="entry name" value="CCSMST1"/>
    <property type="match status" value="1"/>
</dbReference>
<protein>
    <submittedName>
        <fullName evidence="3">Uncharacterized protein</fullName>
    </submittedName>
</protein>
<dbReference type="InterPro" id="IPR029160">
    <property type="entry name" value="UQCC4"/>
</dbReference>
<reference evidence="3 4" key="1">
    <citation type="journal article" date="2017" name="PLoS Biol.">
        <title>The sea cucumber genome provides insights into morphological evolution and visceral regeneration.</title>
        <authorList>
            <person name="Zhang X."/>
            <person name="Sun L."/>
            <person name="Yuan J."/>
            <person name="Sun Y."/>
            <person name="Gao Y."/>
            <person name="Zhang L."/>
            <person name="Li S."/>
            <person name="Dai H."/>
            <person name="Hamel J.F."/>
            <person name="Liu C."/>
            <person name="Yu Y."/>
            <person name="Liu S."/>
            <person name="Lin W."/>
            <person name="Guo K."/>
            <person name="Jin S."/>
            <person name="Xu P."/>
            <person name="Storey K.B."/>
            <person name="Huan P."/>
            <person name="Zhang T."/>
            <person name="Zhou Y."/>
            <person name="Zhang J."/>
            <person name="Lin C."/>
            <person name="Li X."/>
            <person name="Xing L."/>
            <person name="Huo D."/>
            <person name="Sun M."/>
            <person name="Wang L."/>
            <person name="Mercier A."/>
            <person name="Li F."/>
            <person name="Yang H."/>
            <person name="Xiang J."/>
        </authorList>
    </citation>
    <scope>NUCLEOTIDE SEQUENCE [LARGE SCALE GENOMIC DNA]</scope>
    <source>
        <strain evidence="3">Shaxun</strain>
        <tissue evidence="3">Muscle</tissue>
    </source>
</reference>
<dbReference type="PANTHER" id="PTHR35268">
    <property type="entry name" value="PROTEIN CCSMST1"/>
    <property type="match status" value="1"/>
</dbReference>
<keyword evidence="2" id="KW-0812">Transmembrane</keyword>
<organism evidence="3 4">
    <name type="scientific">Stichopus japonicus</name>
    <name type="common">Sea cucumber</name>
    <dbReference type="NCBI Taxonomy" id="307972"/>
    <lineage>
        <taxon>Eukaryota</taxon>
        <taxon>Metazoa</taxon>
        <taxon>Echinodermata</taxon>
        <taxon>Eleutherozoa</taxon>
        <taxon>Echinozoa</taxon>
        <taxon>Holothuroidea</taxon>
        <taxon>Aspidochirotacea</taxon>
        <taxon>Aspidochirotida</taxon>
        <taxon>Stichopodidae</taxon>
        <taxon>Apostichopus</taxon>
    </lineage>
</organism>
<evidence type="ECO:0000313" key="3">
    <source>
        <dbReference type="EMBL" id="PIK49099.1"/>
    </source>
</evidence>
<dbReference type="OrthoDB" id="5783753at2759"/>
<evidence type="ECO:0000256" key="2">
    <source>
        <dbReference type="SAM" id="Phobius"/>
    </source>
</evidence>
<dbReference type="EMBL" id="MRZV01000481">
    <property type="protein sequence ID" value="PIK49099.1"/>
    <property type="molecule type" value="Genomic_DNA"/>
</dbReference>
<feature type="region of interest" description="Disordered" evidence="1">
    <location>
        <begin position="141"/>
        <end position="164"/>
    </location>
</feature>
<proteinExistence type="predicted"/>
<evidence type="ECO:0000313" key="4">
    <source>
        <dbReference type="Proteomes" id="UP000230750"/>
    </source>
</evidence>
<evidence type="ECO:0000256" key="1">
    <source>
        <dbReference type="SAM" id="MobiDB-lite"/>
    </source>
</evidence>